<dbReference type="EMBL" id="BQKI01000093">
    <property type="protein sequence ID" value="GJN37141.1"/>
    <property type="molecule type" value="Genomic_DNA"/>
</dbReference>
<dbReference type="AlphaFoldDB" id="A0AAV5FSA4"/>
<dbReference type="Proteomes" id="UP001054889">
    <property type="component" value="Unassembled WGS sequence"/>
</dbReference>
<feature type="chain" id="PRO_5043808886" evidence="1">
    <location>
        <begin position="23"/>
        <end position="120"/>
    </location>
</feature>
<keyword evidence="3" id="KW-1185">Reference proteome</keyword>
<protein>
    <submittedName>
        <fullName evidence="2">Uncharacterized protein</fullName>
    </submittedName>
</protein>
<gene>
    <name evidence="2" type="primary">gb26065</name>
    <name evidence="2" type="ORF">PR202_gb26065</name>
</gene>
<accession>A0AAV5FSA4</accession>
<evidence type="ECO:0000313" key="3">
    <source>
        <dbReference type="Proteomes" id="UP001054889"/>
    </source>
</evidence>
<sequence>MILPVAWPSMLLSHALVTSLNANLESIKVFSLPSLCRPTKNSRSSLVSDTSIGTSCFLEKVNLCRAHRRIAEKLGVRSITFPESLSTGSNMDQLIPTVQWTTPSYFFPEGLFRLAPSGVL</sequence>
<keyword evidence="1" id="KW-0732">Signal</keyword>
<organism evidence="2 3">
    <name type="scientific">Eleusine coracana subsp. coracana</name>
    <dbReference type="NCBI Taxonomy" id="191504"/>
    <lineage>
        <taxon>Eukaryota</taxon>
        <taxon>Viridiplantae</taxon>
        <taxon>Streptophyta</taxon>
        <taxon>Embryophyta</taxon>
        <taxon>Tracheophyta</taxon>
        <taxon>Spermatophyta</taxon>
        <taxon>Magnoliopsida</taxon>
        <taxon>Liliopsida</taxon>
        <taxon>Poales</taxon>
        <taxon>Poaceae</taxon>
        <taxon>PACMAD clade</taxon>
        <taxon>Chloridoideae</taxon>
        <taxon>Cynodonteae</taxon>
        <taxon>Eleusininae</taxon>
        <taxon>Eleusine</taxon>
    </lineage>
</organism>
<name>A0AAV5FSA4_ELECO</name>
<proteinExistence type="predicted"/>
<comment type="caution">
    <text evidence="2">The sequence shown here is derived from an EMBL/GenBank/DDBJ whole genome shotgun (WGS) entry which is preliminary data.</text>
</comment>
<reference evidence="2" key="2">
    <citation type="submission" date="2021-12" db="EMBL/GenBank/DDBJ databases">
        <title>Resequencing data analysis of finger millet.</title>
        <authorList>
            <person name="Hatakeyama M."/>
            <person name="Aluri S."/>
            <person name="Balachadran M.T."/>
            <person name="Sivarajan S.R."/>
            <person name="Poveda L."/>
            <person name="Shimizu-Inatsugi R."/>
            <person name="Schlapbach R."/>
            <person name="Sreeman S.M."/>
            <person name="Shimizu K.K."/>
        </authorList>
    </citation>
    <scope>NUCLEOTIDE SEQUENCE</scope>
</reference>
<feature type="signal peptide" evidence="1">
    <location>
        <begin position="1"/>
        <end position="22"/>
    </location>
</feature>
<evidence type="ECO:0000313" key="2">
    <source>
        <dbReference type="EMBL" id="GJN37141.1"/>
    </source>
</evidence>
<reference evidence="2" key="1">
    <citation type="journal article" date="2018" name="DNA Res.">
        <title>Multiple hybrid de novo genome assembly of finger millet, an orphan allotetraploid crop.</title>
        <authorList>
            <person name="Hatakeyama M."/>
            <person name="Aluri S."/>
            <person name="Balachadran M.T."/>
            <person name="Sivarajan S.R."/>
            <person name="Patrignani A."/>
            <person name="Gruter S."/>
            <person name="Poveda L."/>
            <person name="Shimizu-Inatsugi R."/>
            <person name="Baeten J."/>
            <person name="Francoijs K.J."/>
            <person name="Nataraja K.N."/>
            <person name="Reddy Y.A.N."/>
            <person name="Phadnis S."/>
            <person name="Ravikumar R.L."/>
            <person name="Schlapbach R."/>
            <person name="Sreeman S.M."/>
            <person name="Shimizu K.K."/>
        </authorList>
    </citation>
    <scope>NUCLEOTIDE SEQUENCE</scope>
</reference>
<evidence type="ECO:0000256" key="1">
    <source>
        <dbReference type="SAM" id="SignalP"/>
    </source>
</evidence>